<dbReference type="GO" id="GO:0044331">
    <property type="term" value="P:cell-cell adhesion mediated by cadherin"/>
    <property type="evidence" value="ECO:0007669"/>
    <property type="project" value="TreeGrafter"/>
</dbReference>
<dbReference type="SUPFAM" id="SSF49313">
    <property type="entry name" value="Cadherin-like"/>
    <property type="match status" value="1"/>
</dbReference>
<evidence type="ECO:0000313" key="11">
    <source>
        <dbReference type="EMBL" id="RTG89728.1"/>
    </source>
</evidence>
<proteinExistence type="predicted"/>
<dbReference type="GO" id="GO:0005912">
    <property type="term" value="C:adherens junction"/>
    <property type="evidence" value="ECO:0007669"/>
    <property type="project" value="TreeGrafter"/>
</dbReference>
<evidence type="ECO:0000256" key="9">
    <source>
        <dbReference type="SAM" id="Phobius"/>
    </source>
</evidence>
<keyword evidence="7 9" id="KW-0472">Membrane</keyword>
<dbReference type="GO" id="GO:0005509">
    <property type="term" value="F:calcium ion binding"/>
    <property type="evidence" value="ECO:0007669"/>
    <property type="project" value="UniProtKB-UniRule"/>
</dbReference>
<dbReference type="Gene3D" id="2.60.40.60">
    <property type="entry name" value="Cadherins"/>
    <property type="match status" value="1"/>
</dbReference>
<sequence length="785" mass="89601">MLLTKLIKRNNIVSNTYIAINGNGNAIKTFRLDRNNGTLWLRTPLDREKLDSYTFKGNAIKTFRLDRNNGTLWLRTPLDREKLDSYTFKGIPLVKLTATDSDEGVNSQLTFHLLDESKEKDIFTVDPHTGELSLLPTVDPFIIGGRYQLKFEVRDSGTPSLSGYANINIILDSNSPQLLPFNNGKYQPTNMESLNSRNSYRSPILKNDNEVIHSGNKEFDGIESRYDIRESHIYEPTYAQTILPISSNSNEKYRRKERVSIMTNQKPSTPFSLEKIWISVICLIAISTLVAFAFLVAITLARQKVATYELQRGPNHLTENFNLCQTEQCGSQFSVNSHRFSNIDNTYSPTKFQTLEKQDHKIHNNSCSNHDANLYSPFVKYDTNTNSTTGSVHQLGFCTKEMTSINTDIQVRDSGTPSLSGYANINIILDSNSPQLLPFNNGKYQPTNMESLNSRNSYRSPILKNDNEVIHSGNKEFDGIESRYDIRESHIYEPTYAQTILPISSNSNEKYRRKERVSIMTNQKPSTPFSLEKIWISVICLIAISTLVAFAFLVAITLARQKVATYELQRGPNHLTENFNLCQTEQCGSQFSVNSHRFSNIDNTYSPTKFQTLEKQDHKIHNNSCSNHDANLYSPFVKYDTNTNSTTGSVHQLGFCTKEMTSINTDIQPNVICYGLFLKHSKPIYNYNIPITASSLQFPRKFQAIHNNNNNKTENLSSDKWISLMHVQHSAPASPNDYFSQRYKTIDPYQMNRNMLNQKYEILQPHECPIDEYNNKISISPNFAN</sequence>
<keyword evidence="2 9" id="KW-0812">Transmembrane</keyword>
<dbReference type="CDD" id="cd11304">
    <property type="entry name" value="Cadherin_repeat"/>
    <property type="match status" value="3"/>
</dbReference>
<name>A0A430QPU1_SCHBO</name>
<dbReference type="GO" id="GO:0045296">
    <property type="term" value="F:cadherin binding"/>
    <property type="evidence" value="ECO:0007669"/>
    <property type="project" value="TreeGrafter"/>
</dbReference>
<evidence type="ECO:0000256" key="4">
    <source>
        <dbReference type="ARBA" id="ARBA00022737"/>
    </source>
</evidence>
<dbReference type="SMART" id="SM00112">
    <property type="entry name" value="CA"/>
    <property type="match status" value="1"/>
</dbReference>
<evidence type="ECO:0000256" key="3">
    <source>
        <dbReference type="ARBA" id="ARBA00022729"/>
    </source>
</evidence>
<reference evidence="11 12" key="1">
    <citation type="journal article" date="2019" name="PLoS Pathog.">
        <title>Genome sequence of the bovine parasite Schistosoma bovis Tanzania.</title>
        <authorList>
            <person name="Oey H."/>
            <person name="Zakrzewski M."/>
            <person name="Gobert G."/>
            <person name="Gravermann K."/>
            <person name="Stoye J."/>
            <person name="Jones M."/>
            <person name="Mcmanus D."/>
            <person name="Krause L."/>
        </authorList>
    </citation>
    <scope>NUCLEOTIDE SEQUENCE [LARGE SCALE GENOMIC DNA]</scope>
    <source>
        <strain evidence="11 12">TAN1997</strain>
    </source>
</reference>
<feature type="transmembrane region" description="Helical" evidence="9">
    <location>
        <begin position="276"/>
        <end position="301"/>
    </location>
</feature>
<protein>
    <recommendedName>
        <fullName evidence="10">Cadherin domain-containing protein</fullName>
    </recommendedName>
</protein>
<dbReference type="Pfam" id="PF00028">
    <property type="entry name" value="Cadherin"/>
    <property type="match status" value="1"/>
</dbReference>
<dbReference type="GO" id="GO:0016477">
    <property type="term" value="P:cell migration"/>
    <property type="evidence" value="ECO:0007669"/>
    <property type="project" value="TreeGrafter"/>
</dbReference>
<evidence type="ECO:0000313" key="12">
    <source>
        <dbReference type="Proteomes" id="UP000290809"/>
    </source>
</evidence>
<dbReference type="GO" id="GO:0008013">
    <property type="term" value="F:beta-catenin binding"/>
    <property type="evidence" value="ECO:0007669"/>
    <property type="project" value="TreeGrafter"/>
</dbReference>
<dbReference type="PANTHER" id="PTHR24027">
    <property type="entry name" value="CADHERIN-23"/>
    <property type="match status" value="1"/>
</dbReference>
<evidence type="ECO:0000259" key="10">
    <source>
        <dbReference type="PROSITE" id="PS50268"/>
    </source>
</evidence>
<evidence type="ECO:0000256" key="8">
    <source>
        <dbReference type="PROSITE-ProRule" id="PRU00043"/>
    </source>
</evidence>
<dbReference type="STRING" id="6184.A0A430QPU1"/>
<dbReference type="GO" id="GO:0007156">
    <property type="term" value="P:homophilic cell adhesion via plasma membrane adhesion molecules"/>
    <property type="evidence" value="ECO:0007669"/>
    <property type="project" value="InterPro"/>
</dbReference>
<feature type="transmembrane region" description="Helical" evidence="9">
    <location>
        <begin position="534"/>
        <end position="559"/>
    </location>
</feature>
<dbReference type="EMBL" id="QMKO01001486">
    <property type="protein sequence ID" value="RTG89728.1"/>
    <property type="molecule type" value="Genomic_DNA"/>
</dbReference>
<feature type="domain" description="Cadherin" evidence="10">
    <location>
        <begin position="90"/>
        <end position="182"/>
    </location>
</feature>
<evidence type="ECO:0000256" key="7">
    <source>
        <dbReference type="ARBA" id="ARBA00023136"/>
    </source>
</evidence>
<evidence type="ECO:0000256" key="2">
    <source>
        <dbReference type="ARBA" id="ARBA00022692"/>
    </source>
</evidence>
<dbReference type="InterPro" id="IPR015919">
    <property type="entry name" value="Cadherin-like_sf"/>
</dbReference>
<evidence type="ECO:0000256" key="1">
    <source>
        <dbReference type="ARBA" id="ARBA00004167"/>
    </source>
</evidence>
<dbReference type="InterPro" id="IPR002126">
    <property type="entry name" value="Cadherin-like_dom"/>
</dbReference>
<dbReference type="GO" id="GO:0016339">
    <property type="term" value="P:calcium-dependent cell-cell adhesion via plasma membrane cell adhesion molecules"/>
    <property type="evidence" value="ECO:0007669"/>
    <property type="project" value="TreeGrafter"/>
</dbReference>
<dbReference type="AlphaFoldDB" id="A0A430QPU1"/>
<keyword evidence="5 8" id="KW-0106">Calcium</keyword>
<comment type="caution">
    <text evidence="11">The sequence shown here is derived from an EMBL/GenBank/DDBJ whole genome shotgun (WGS) entry which is preliminary data.</text>
</comment>
<dbReference type="PROSITE" id="PS50268">
    <property type="entry name" value="CADHERIN_2"/>
    <property type="match status" value="1"/>
</dbReference>
<keyword evidence="3" id="KW-0732">Signal</keyword>
<keyword evidence="6 9" id="KW-1133">Transmembrane helix</keyword>
<keyword evidence="12" id="KW-1185">Reference proteome</keyword>
<dbReference type="PANTHER" id="PTHR24027:SF422">
    <property type="entry name" value="CADHERIN DOMAIN-CONTAINING PROTEIN"/>
    <property type="match status" value="1"/>
</dbReference>
<dbReference type="GO" id="GO:0000902">
    <property type="term" value="P:cell morphogenesis"/>
    <property type="evidence" value="ECO:0007669"/>
    <property type="project" value="TreeGrafter"/>
</dbReference>
<feature type="non-terminal residue" evidence="11">
    <location>
        <position position="785"/>
    </location>
</feature>
<dbReference type="PRINTS" id="PR00205">
    <property type="entry name" value="CADHERIN"/>
</dbReference>
<dbReference type="GO" id="GO:0007043">
    <property type="term" value="P:cell-cell junction assembly"/>
    <property type="evidence" value="ECO:0007669"/>
    <property type="project" value="TreeGrafter"/>
</dbReference>
<dbReference type="Proteomes" id="UP000290809">
    <property type="component" value="Unassembled WGS sequence"/>
</dbReference>
<comment type="subcellular location">
    <subcellularLocation>
        <location evidence="1">Membrane</location>
        <topology evidence="1">Single-pass membrane protein</topology>
    </subcellularLocation>
</comment>
<evidence type="ECO:0000256" key="5">
    <source>
        <dbReference type="ARBA" id="ARBA00022837"/>
    </source>
</evidence>
<organism evidence="11 12">
    <name type="scientific">Schistosoma bovis</name>
    <name type="common">Blood fluke</name>
    <dbReference type="NCBI Taxonomy" id="6184"/>
    <lineage>
        <taxon>Eukaryota</taxon>
        <taxon>Metazoa</taxon>
        <taxon>Spiralia</taxon>
        <taxon>Lophotrochozoa</taxon>
        <taxon>Platyhelminthes</taxon>
        <taxon>Trematoda</taxon>
        <taxon>Digenea</taxon>
        <taxon>Strigeidida</taxon>
        <taxon>Schistosomatoidea</taxon>
        <taxon>Schistosomatidae</taxon>
        <taxon>Schistosoma</taxon>
    </lineage>
</organism>
<evidence type="ECO:0000256" key="6">
    <source>
        <dbReference type="ARBA" id="ARBA00022989"/>
    </source>
</evidence>
<accession>A0A430QPU1</accession>
<gene>
    <name evidence="11" type="ORF">DC041_0003000</name>
</gene>
<keyword evidence="4" id="KW-0677">Repeat</keyword>
<dbReference type="GO" id="GO:0034332">
    <property type="term" value="P:adherens junction organization"/>
    <property type="evidence" value="ECO:0007669"/>
    <property type="project" value="TreeGrafter"/>
</dbReference>
<dbReference type="GO" id="GO:0016342">
    <property type="term" value="C:catenin complex"/>
    <property type="evidence" value="ECO:0007669"/>
    <property type="project" value="TreeGrafter"/>
</dbReference>
<dbReference type="InterPro" id="IPR039808">
    <property type="entry name" value="Cadherin"/>
</dbReference>